<reference evidence="8" key="1">
    <citation type="submission" date="2018-12" db="EMBL/GenBank/DDBJ databases">
        <title>Novel natural products biosynthetic potential of the class Ktedonobacteria.</title>
        <authorList>
            <person name="Zheng Y."/>
            <person name="Saitou A."/>
            <person name="Wang C.M."/>
            <person name="Toyoda A."/>
            <person name="Minakuchi Y."/>
            <person name="Sekiguchi Y."/>
            <person name="Ueda K."/>
            <person name="Takano H."/>
            <person name="Sakai Y."/>
            <person name="Yokota A."/>
            <person name="Yabe S."/>
        </authorList>
    </citation>
    <scope>NUCLEOTIDE SEQUENCE</scope>
    <source>
        <strain evidence="8">COM3</strain>
    </source>
</reference>
<dbReference type="EMBL" id="AP019376">
    <property type="protein sequence ID" value="BBH86006.1"/>
    <property type="molecule type" value="Genomic_DNA"/>
</dbReference>
<feature type="region of interest" description="Disordered" evidence="5">
    <location>
        <begin position="584"/>
        <end position="605"/>
    </location>
</feature>
<dbReference type="CDD" id="cd17321">
    <property type="entry name" value="MFS_MMR_MDR_like"/>
    <property type="match status" value="1"/>
</dbReference>
<feature type="transmembrane region" description="Helical" evidence="6">
    <location>
        <begin position="183"/>
        <end position="203"/>
    </location>
</feature>
<protein>
    <submittedName>
        <fullName evidence="8">MFS transporter</fullName>
    </submittedName>
</protein>
<feature type="transmembrane region" description="Helical" evidence="6">
    <location>
        <begin position="529"/>
        <end position="553"/>
    </location>
</feature>
<evidence type="ECO:0000256" key="3">
    <source>
        <dbReference type="ARBA" id="ARBA00022989"/>
    </source>
</evidence>
<dbReference type="Gene3D" id="1.20.1720.10">
    <property type="entry name" value="Multidrug resistance protein D"/>
    <property type="match status" value="1"/>
</dbReference>
<evidence type="ECO:0000313" key="8">
    <source>
        <dbReference type="EMBL" id="BBH86006.1"/>
    </source>
</evidence>
<dbReference type="InterPro" id="IPR011701">
    <property type="entry name" value="MFS"/>
</dbReference>
<evidence type="ECO:0000256" key="5">
    <source>
        <dbReference type="SAM" id="MobiDB-lite"/>
    </source>
</evidence>
<dbReference type="GO" id="GO:0022857">
    <property type="term" value="F:transmembrane transporter activity"/>
    <property type="evidence" value="ECO:0007669"/>
    <property type="project" value="InterPro"/>
</dbReference>
<feature type="transmembrane region" description="Helical" evidence="6">
    <location>
        <begin position="291"/>
        <end position="319"/>
    </location>
</feature>
<feature type="transmembrane region" description="Helical" evidence="6">
    <location>
        <begin position="155"/>
        <end position="177"/>
    </location>
</feature>
<dbReference type="PANTHER" id="PTHR23501:SF5">
    <property type="entry name" value="TRANSPORT PROTEIN"/>
    <property type="match status" value="1"/>
</dbReference>
<feature type="domain" description="Major facilitator superfamily (MFS) profile" evidence="7">
    <location>
        <begin position="19"/>
        <end position="495"/>
    </location>
</feature>
<dbReference type="Gene3D" id="1.20.1250.20">
    <property type="entry name" value="MFS general substrate transporter like domains"/>
    <property type="match status" value="1"/>
</dbReference>
<feature type="transmembrane region" description="Helical" evidence="6">
    <location>
        <begin position="25"/>
        <end position="48"/>
    </location>
</feature>
<name>A0A455SE16_9CHLR</name>
<feature type="transmembrane region" description="Helical" evidence="6">
    <location>
        <begin position="60"/>
        <end position="79"/>
    </location>
</feature>
<feature type="compositionally biased region" description="Basic and acidic residues" evidence="5">
    <location>
        <begin position="595"/>
        <end position="605"/>
    </location>
</feature>
<feature type="transmembrane region" description="Helical" evidence="6">
    <location>
        <begin position="387"/>
        <end position="410"/>
    </location>
</feature>
<feature type="transmembrane region" description="Helical" evidence="6">
    <location>
        <begin position="362"/>
        <end position="381"/>
    </location>
</feature>
<organism evidence="8">
    <name type="scientific">Thermosporothrix sp. COM3</name>
    <dbReference type="NCBI Taxonomy" id="2490863"/>
    <lineage>
        <taxon>Bacteria</taxon>
        <taxon>Bacillati</taxon>
        <taxon>Chloroflexota</taxon>
        <taxon>Ktedonobacteria</taxon>
        <taxon>Ktedonobacterales</taxon>
        <taxon>Thermosporotrichaceae</taxon>
        <taxon>Thermosporothrix</taxon>
    </lineage>
</organism>
<proteinExistence type="predicted"/>
<keyword evidence="4 6" id="KW-0472">Membrane</keyword>
<dbReference type="PANTHER" id="PTHR23501">
    <property type="entry name" value="MAJOR FACILITATOR SUPERFAMILY"/>
    <property type="match status" value="1"/>
</dbReference>
<feature type="transmembrane region" description="Helical" evidence="6">
    <location>
        <begin position="431"/>
        <end position="455"/>
    </location>
</feature>
<keyword evidence="2 6" id="KW-0812">Transmembrane</keyword>
<dbReference type="PROSITE" id="PS50850">
    <property type="entry name" value="MFS"/>
    <property type="match status" value="1"/>
</dbReference>
<evidence type="ECO:0000256" key="1">
    <source>
        <dbReference type="ARBA" id="ARBA00004651"/>
    </source>
</evidence>
<evidence type="ECO:0000256" key="2">
    <source>
        <dbReference type="ARBA" id="ARBA00022692"/>
    </source>
</evidence>
<gene>
    <name evidence="8" type="ORF">KTC_07570</name>
</gene>
<evidence type="ECO:0000259" key="7">
    <source>
        <dbReference type="PROSITE" id="PS50850"/>
    </source>
</evidence>
<accession>A0A455SE16</accession>
<feature type="transmembrane region" description="Helical" evidence="6">
    <location>
        <begin position="250"/>
        <end position="270"/>
    </location>
</feature>
<feature type="transmembrane region" description="Helical" evidence="6">
    <location>
        <begin position="331"/>
        <end position="350"/>
    </location>
</feature>
<keyword evidence="3 6" id="KW-1133">Transmembrane helix</keyword>
<evidence type="ECO:0000256" key="4">
    <source>
        <dbReference type="ARBA" id="ARBA00023136"/>
    </source>
</evidence>
<feature type="transmembrane region" description="Helical" evidence="6">
    <location>
        <begin position="215"/>
        <end position="238"/>
    </location>
</feature>
<dbReference type="AlphaFoldDB" id="A0A455SE16"/>
<evidence type="ECO:0000256" key="6">
    <source>
        <dbReference type="SAM" id="Phobius"/>
    </source>
</evidence>
<dbReference type="InterPro" id="IPR020846">
    <property type="entry name" value="MFS_dom"/>
</dbReference>
<dbReference type="Pfam" id="PF07690">
    <property type="entry name" value="MFS_1"/>
    <property type="match status" value="1"/>
</dbReference>
<dbReference type="SUPFAM" id="SSF103473">
    <property type="entry name" value="MFS general substrate transporter"/>
    <property type="match status" value="2"/>
</dbReference>
<dbReference type="InterPro" id="IPR036259">
    <property type="entry name" value="MFS_trans_sf"/>
</dbReference>
<feature type="transmembrane region" description="Helical" evidence="6">
    <location>
        <begin position="91"/>
        <end position="109"/>
    </location>
</feature>
<sequence>MTLSRQAKAAPGPGYKWIALSNTTLGTLMATINSSIVLIALPAIFNGIGINPLAPEETPYFIWLLLGYMIITATLVVSLGRISDMFGRVKLYNLGFAVFTVGSILLFITPGSGNMAAVEMIIFRLVQAVGASFLFANSTAILTDAFPIQQRGMALGINQISAVLGSIIGLILGGLLAAINWRMVFLVSVPFGVFGTIWAYLQLRETSQSGGKQHIDWAGNITFFLGLTILLIGATYGIEPYGNDPMGWTNPFVIVTMALGVLLLVAFIVIELRVPDPMFRLSLFKNRLFSYGNLSQFLSSLARGGLQFILIIWLQGIWLPLHGYSYEDTPLWAGIYMLPLMLGFIIMGPISGMLSDRFGARIFATVGMLLQVVGFILLTLLPPNFDYIWFALILVLMGIGQGLFASPNAAMIMNSVPANQRGAASGMRSTFMNAANVISMTMFFSIVTAGLSASLPDALSKGLMQNGIAAATAHQIAHLPPIAALFAAFLGYNPMQTLLTPSILHQLPAANQAELLGKSFFPNTIAGPFMFGLNIAFYVSAVACLIAALACLVKGKPGDLGADFENERESIALKEARHIAESLEDTLQPHQAGHSSEKPSGKAAR</sequence>
<comment type="subcellular location">
    <subcellularLocation>
        <location evidence="1">Cell membrane</location>
        <topology evidence="1">Multi-pass membrane protein</topology>
    </subcellularLocation>
</comment>
<dbReference type="GO" id="GO:0005886">
    <property type="term" value="C:plasma membrane"/>
    <property type="evidence" value="ECO:0007669"/>
    <property type="project" value="UniProtKB-SubCell"/>
</dbReference>
<feature type="transmembrane region" description="Helical" evidence="6">
    <location>
        <begin position="121"/>
        <end position="143"/>
    </location>
</feature>